<dbReference type="STRING" id="400682.A0A1X7TLV7"/>
<dbReference type="OrthoDB" id="2963168at2759"/>
<evidence type="ECO:0000313" key="2">
    <source>
        <dbReference type="Proteomes" id="UP000007879"/>
    </source>
</evidence>
<dbReference type="PANTHER" id="PTHR14187:SF5">
    <property type="entry name" value="HEAT SHOCK 70 KDA PROTEIN 12A"/>
    <property type="match status" value="1"/>
</dbReference>
<dbReference type="InterPro" id="IPR043129">
    <property type="entry name" value="ATPase_NBD"/>
</dbReference>
<dbReference type="InParanoid" id="A0A1X7TLV7"/>
<dbReference type="Gene3D" id="3.30.420.40">
    <property type="match status" value="1"/>
</dbReference>
<evidence type="ECO:0000313" key="1">
    <source>
        <dbReference type="EnsemblMetazoa" id="Aqu2.1.15919_001"/>
    </source>
</evidence>
<dbReference type="KEGG" id="aqu:109587036"/>
<dbReference type="EnsemblMetazoa" id="Aqu2.1.15919_001">
    <property type="protein sequence ID" value="Aqu2.1.15919_001"/>
    <property type="gene ID" value="Aqu2.1.15919"/>
</dbReference>
<proteinExistence type="predicted"/>
<organism evidence="1">
    <name type="scientific">Amphimedon queenslandica</name>
    <name type="common">Sponge</name>
    <dbReference type="NCBI Taxonomy" id="400682"/>
    <lineage>
        <taxon>Eukaryota</taxon>
        <taxon>Metazoa</taxon>
        <taxon>Porifera</taxon>
        <taxon>Demospongiae</taxon>
        <taxon>Heteroscleromorpha</taxon>
        <taxon>Haplosclerida</taxon>
        <taxon>Niphatidae</taxon>
        <taxon>Amphimedon</taxon>
    </lineage>
</organism>
<dbReference type="Proteomes" id="UP000007879">
    <property type="component" value="Unassembled WGS sequence"/>
</dbReference>
<reference evidence="1" key="2">
    <citation type="submission" date="2017-05" db="UniProtKB">
        <authorList>
            <consortium name="EnsemblMetazoa"/>
        </authorList>
    </citation>
    <scope>IDENTIFICATION</scope>
</reference>
<sequence>MSYKPPLSKAEKVSITCNDINQSNGGNIAAIDFGTTSVSLAYTTKGDEKINTFLLDADEKSARVPNAFFLERDENRKISVIAFGSNARNRFSAIKHSITQDFIYFERIKMLMKRSKNINRQALVRSFSGEKFYLLEVIAFILQYVKDQLIDHLAIGAKPLKTTDFDWVITVPAIWDARGKRMMREAAYLGGLLTESSNGITHFSQISDISYPIPDEINPEKLSLALEPESAAIYSQENIIEQIEGDPSTAAVKRPTKYMVIDIGGGTVDITTHFEVDGGIVVQNIPTGNAWGGTEVNKAFSKLLESELNDPSFQNFLQHGNYSQQKAILNKMFYIEFENQKVLFGKELINEILITLPKKFVKFFQNELAKGINGMEYDDDMDTLWVSNEVIESKLFGPAVDGIIESTLSAIEDSEHKVDTFYLVGGFGGCKYIHRKVSAAIKNAYSSKGHDVHVVVPLTPHLAVATGAVMWHQNKGKVKGRCVDATYGIGTSIPFNPEQHDEHY</sequence>
<dbReference type="eggNOG" id="KOG0101">
    <property type="taxonomic scope" value="Eukaryota"/>
</dbReference>
<accession>A0A1X7TLV7</accession>
<dbReference type="AlphaFoldDB" id="A0A1X7TLV7"/>
<dbReference type="PANTHER" id="PTHR14187">
    <property type="entry name" value="ALPHA KINASE/ELONGATION FACTOR 2 KINASE"/>
    <property type="match status" value="1"/>
</dbReference>
<reference evidence="2" key="1">
    <citation type="journal article" date="2010" name="Nature">
        <title>The Amphimedon queenslandica genome and the evolution of animal complexity.</title>
        <authorList>
            <person name="Srivastava M."/>
            <person name="Simakov O."/>
            <person name="Chapman J."/>
            <person name="Fahey B."/>
            <person name="Gauthier M.E."/>
            <person name="Mitros T."/>
            <person name="Richards G.S."/>
            <person name="Conaco C."/>
            <person name="Dacre M."/>
            <person name="Hellsten U."/>
            <person name="Larroux C."/>
            <person name="Putnam N.H."/>
            <person name="Stanke M."/>
            <person name="Adamska M."/>
            <person name="Darling A."/>
            <person name="Degnan S.M."/>
            <person name="Oakley T.H."/>
            <person name="Plachetzki D.C."/>
            <person name="Zhai Y."/>
            <person name="Adamski M."/>
            <person name="Calcino A."/>
            <person name="Cummins S.F."/>
            <person name="Goodstein D.M."/>
            <person name="Harris C."/>
            <person name="Jackson D.J."/>
            <person name="Leys S.P."/>
            <person name="Shu S."/>
            <person name="Woodcroft B.J."/>
            <person name="Vervoort M."/>
            <person name="Kosik K.S."/>
            <person name="Manning G."/>
            <person name="Degnan B.M."/>
            <person name="Rokhsar D.S."/>
        </authorList>
    </citation>
    <scope>NUCLEOTIDE SEQUENCE [LARGE SCALE GENOMIC DNA]</scope>
</reference>
<keyword evidence="2" id="KW-1185">Reference proteome</keyword>
<protein>
    <submittedName>
        <fullName evidence="1">Uncharacterized protein</fullName>
    </submittedName>
</protein>
<dbReference type="EnsemblMetazoa" id="XM_020003258.1">
    <property type="protein sequence ID" value="XP_019858817.1"/>
    <property type="gene ID" value="LOC109587036"/>
</dbReference>
<name>A0A1X7TLV7_AMPQE</name>
<gene>
    <name evidence="1" type="primary">109587036</name>
</gene>
<dbReference type="SUPFAM" id="SSF53067">
    <property type="entry name" value="Actin-like ATPase domain"/>
    <property type="match status" value="2"/>
</dbReference>